<feature type="region of interest" description="Disordered" evidence="1">
    <location>
        <begin position="82"/>
        <end position="108"/>
    </location>
</feature>
<sequence length="219" mass="22417">MLRRLLVVGLSIVGGLLLIQHALAGQSTANSAPAMARLGGGTLTPTLALTPTATLTPTAIPTAAPISLDNYLPIVVKAPPPPTATPTPIPTASPIPTATPIPPTSIPPTPTLGTVNPSCDGAASSAAPNYPVAITNVNKAGNPETVTIRNTSNQAVDINNWWICSMTGNQRHAILSGTLAPGQTLVVVSQANGPIWNNTATDPAALYRRDGFQVGYRSQ</sequence>
<organism evidence="3 4">
    <name type="scientific">Herpetosiphon geysericola</name>
    <dbReference type="NCBI Taxonomy" id="70996"/>
    <lineage>
        <taxon>Bacteria</taxon>
        <taxon>Bacillati</taxon>
        <taxon>Chloroflexota</taxon>
        <taxon>Chloroflexia</taxon>
        <taxon>Herpetosiphonales</taxon>
        <taxon>Herpetosiphonaceae</taxon>
        <taxon>Herpetosiphon</taxon>
    </lineage>
</organism>
<evidence type="ECO:0000313" key="4">
    <source>
        <dbReference type="Proteomes" id="UP000050277"/>
    </source>
</evidence>
<name>A0A0P6YA89_9CHLR</name>
<accession>A0A0P6YA89</accession>
<feature type="domain" description="LTD" evidence="2">
    <location>
        <begin position="122"/>
        <end position="219"/>
    </location>
</feature>
<dbReference type="Pfam" id="PF00932">
    <property type="entry name" value="LTD"/>
    <property type="match status" value="1"/>
</dbReference>
<dbReference type="InterPro" id="IPR001322">
    <property type="entry name" value="Lamin_tail_dom"/>
</dbReference>
<dbReference type="RefSeq" id="WP_054533891.1">
    <property type="nucleotide sequence ID" value="NZ_LGKP01000013.1"/>
</dbReference>
<dbReference type="EMBL" id="LGKP01000013">
    <property type="protein sequence ID" value="KPL90125.1"/>
    <property type="molecule type" value="Genomic_DNA"/>
</dbReference>
<dbReference type="OrthoDB" id="9761531at2"/>
<keyword evidence="4" id="KW-1185">Reference proteome</keyword>
<proteinExistence type="predicted"/>
<dbReference type="AlphaFoldDB" id="A0A0P6YA89"/>
<evidence type="ECO:0000256" key="1">
    <source>
        <dbReference type="SAM" id="MobiDB-lite"/>
    </source>
</evidence>
<gene>
    <name evidence="3" type="ORF">SE18_07895</name>
</gene>
<protein>
    <recommendedName>
        <fullName evidence="2">LTD domain-containing protein</fullName>
    </recommendedName>
</protein>
<evidence type="ECO:0000313" key="3">
    <source>
        <dbReference type="EMBL" id="KPL90125.1"/>
    </source>
</evidence>
<comment type="caution">
    <text evidence="3">The sequence shown here is derived from an EMBL/GenBank/DDBJ whole genome shotgun (WGS) entry which is preliminary data.</text>
</comment>
<dbReference type="Proteomes" id="UP000050277">
    <property type="component" value="Unassembled WGS sequence"/>
</dbReference>
<dbReference type="SUPFAM" id="SSF74853">
    <property type="entry name" value="Lamin A/C globular tail domain"/>
    <property type="match status" value="1"/>
</dbReference>
<dbReference type="Gene3D" id="2.60.40.1260">
    <property type="entry name" value="Lamin Tail domain"/>
    <property type="match status" value="1"/>
</dbReference>
<dbReference type="InterPro" id="IPR036415">
    <property type="entry name" value="Lamin_tail_dom_sf"/>
</dbReference>
<reference evidence="3 4" key="1">
    <citation type="submission" date="2015-07" db="EMBL/GenBank/DDBJ databases">
        <title>Whole genome sequence of Herpetosiphon geysericola DSM 7119.</title>
        <authorList>
            <person name="Hemp J."/>
            <person name="Ward L.M."/>
            <person name="Pace L.A."/>
            <person name="Fischer W.W."/>
        </authorList>
    </citation>
    <scope>NUCLEOTIDE SEQUENCE [LARGE SCALE GENOMIC DNA]</scope>
    <source>
        <strain evidence="3 4">DSM 7119</strain>
    </source>
</reference>
<evidence type="ECO:0000259" key="2">
    <source>
        <dbReference type="PROSITE" id="PS51841"/>
    </source>
</evidence>
<dbReference type="PROSITE" id="PS51841">
    <property type="entry name" value="LTD"/>
    <property type="match status" value="1"/>
</dbReference>